<dbReference type="PANTHER" id="PTHR33376:SF7">
    <property type="entry name" value="C4-DICARBOXYLATE-BINDING PROTEIN DCTB"/>
    <property type="match status" value="1"/>
</dbReference>
<feature type="signal peptide" evidence="4">
    <location>
        <begin position="1"/>
        <end position="22"/>
    </location>
</feature>
<comment type="caution">
    <text evidence="5">The sequence shown here is derived from an EMBL/GenBank/DDBJ whole genome shotgun (WGS) entry which is preliminary data.</text>
</comment>
<protein>
    <submittedName>
        <fullName evidence="5">TRAP dicarboxylate transporter subunit DctP</fullName>
    </submittedName>
</protein>
<evidence type="ECO:0000256" key="4">
    <source>
        <dbReference type="SAM" id="SignalP"/>
    </source>
</evidence>
<reference evidence="5 6" key="1">
    <citation type="journal article" date="2011" name="J. Bacteriol.">
        <title>The Draft Genome of Planococcus donghaensis MPA1U2 Reveals Nonsporulation Pathways Controlled by a Conserved Spo0A Regulon.</title>
        <authorList>
            <person name="Pearson M.D."/>
            <person name="Noller H.F."/>
        </authorList>
    </citation>
    <scope>NUCLEOTIDE SEQUENCE [LARGE SCALE GENOMIC DNA]</scope>
    <source>
        <strain evidence="5 6">MPA1U2</strain>
    </source>
</reference>
<dbReference type="InterPro" id="IPR038404">
    <property type="entry name" value="TRAP_DctP_sf"/>
</dbReference>
<keyword evidence="3 4" id="KW-0732">Signal</keyword>
<organism evidence="5 6">
    <name type="scientific">Planococcus donghaensis MPA1U2</name>
    <dbReference type="NCBI Taxonomy" id="933115"/>
    <lineage>
        <taxon>Bacteria</taxon>
        <taxon>Bacillati</taxon>
        <taxon>Bacillota</taxon>
        <taxon>Bacilli</taxon>
        <taxon>Bacillales</taxon>
        <taxon>Caryophanaceae</taxon>
        <taxon>Planococcus</taxon>
    </lineage>
</organism>
<evidence type="ECO:0000313" key="5">
    <source>
        <dbReference type="EMBL" id="EGA88417.1"/>
    </source>
</evidence>
<name>E7RKI7_9BACL</name>
<feature type="chain" id="PRO_5003224236" evidence="4">
    <location>
        <begin position="23"/>
        <end position="354"/>
    </location>
</feature>
<evidence type="ECO:0000256" key="2">
    <source>
        <dbReference type="ARBA" id="ARBA00022448"/>
    </source>
</evidence>
<dbReference type="RefSeq" id="WP_008432611.1">
    <property type="nucleotide sequence ID" value="NZ_AEPB01000057.1"/>
</dbReference>
<keyword evidence="2" id="KW-0813">Transport</keyword>
<dbReference type="NCBIfam" id="NF037995">
    <property type="entry name" value="TRAP_S1"/>
    <property type="match status" value="1"/>
</dbReference>
<dbReference type="Pfam" id="PF03480">
    <property type="entry name" value="DctP"/>
    <property type="match status" value="1"/>
</dbReference>
<gene>
    <name evidence="5" type="ORF">GPDM_15059</name>
</gene>
<evidence type="ECO:0000256" key="1">
    <source>
        <dbReference type="ARBA" id="ARBA00009023"/>
    </source>
</evidence>
<dbReference type="eggNOG" id="COG1638">
    <property type="taxonomic scope" value="Bacteria"/>
</dbReference>
<proteinExistence type="inferred from homology"/>
<evidence type="ECO:0000256" key="3">
    <source>
        <dbReference type="ARBA" id="ARBA00022729"/>
    </source>
</evidence>
<dbReference type="PANTHER" id="PTHR33376">
    <property type="match status" value="1"/>
</dbReference>
<sequence>MFSKKNSMLLILLILMPIFLFACGNDNTEGIEAKSSDDSIGIRFAHEESQGDVQDLYANKFKELIEEETEGRITVDIYTTGTLGGNDDMFTQLQTGAVDMAITSPGFTGSVIPQTQIMNIPFLFSNNPEVNRKVLDESEALYGTLADKYEEKGLEIFKFWTEGSMYWTGNKEITEPADMKGLKMRGMPTSMIMESYKLMGADPQATDTGEIYTMLQTGGIDGQENPLFFIYNSNFHEVQDYLMDSKHHIYITATVANSEWFSSLAEEDQKLINEIMQEVNDWSFTMQQEEEDKALTEIKKSDLEIIELTEDQRESFKELVAPIRDVYIETGGDGAEEILKIIEQDIQAAEEELK</sequence>
<comment type="similarity">
    <text evidence="1">Belongs to the bacterial solute-binding protein 7 family.</text>
</comment>
<dbReference type="InterPro" id="IPR018389">
    <property type="entry name" value="DctP_fam"/>
</dbReference>
<dbReference type="Proteomes" id="UP000003052">
    <property type="component" value="Unassembled WGS sequence"/>
</dbReference>
<evidence type="ECO:0000313" key="6">
    <source>
        <dbReference type="Proteomes" id="UP000003052"/>
    </source>
</evidence>
<dbReference type="GO" id="GO:0055085">
    <property type="term" value="P:transmembrane transport"/>
    <property type="evidence" value="ECO:0007669"/>
    <property type="project" value="InterPro"/>
</dbReference>
<accession>E7RKI7</accession>
<dbReference type="PIRSF" id="PIRSF006470">
    <property type="entry name" value="DctB"/>
    <property type="match status" value="1"/>
</dbReference>
<dbReference type="InterPro" id="IPR004682">
    <property type="entry name" value="TRAP_DctP"/>
</dbReference>
<dbReference type="OrthoDB" id="9776801at2"/>
<dbReference type="CDD" id="cd13668">
    <property type="entry name" value="PBP2_TRAP_UehA_TeaA"/>
    <property type="match status" value="1"/>
</dbReference>
<dbReference type="PROSITE" id="PS51257">
    <property type="entry name" value="PROKAR_LIPOPROTEIN"/>
    <property type="match status" value="1"/>
</dbReference>
<dbReference type="NCBIfam" id="TIGR00787">
    <property type="entry name" value="dctP"/>
    <property type="match status" value="1"/>
</dbReference>
<dbReference type="EMBL" id="AEPB01000057">
    <property type="protein sequence ID" value="EGA88417.1"/>
    <property type="molecule type" value="Genomic_DNA"/>
</dbReference>
<dbReference type="GO" id="GO:0030288">
    <property type="term" value="C:outer membrane-bounded periplasmic space"/>
    <property type="evidence" value="ECO:0007669"/>
    <property type="project" value="InterPro"/>
</dbReference>
<dbReference type="Gene3D" id="3.40.190.170">
    <property type="entry name" value="Bacterial extracellular solute-binding protein, family 7"/>
    <property type="match status" value="1"/>
</dbReference>
<dbReference type="AlphaFoldDB" id="E7RKI7"/>